<reference evidence="15" key="1">
    <citation type="submission" date="2016-04" db="EMBL/GenBank/DDBJ databases">
        <authorList>
            <person name="Evans L.H."/>
            <person name="Alamgir A."/>
            <person name="Owens N."/>
            <person name="Weber N.D."/>
            <person name="Virtaneva K."/>
            <person name="Barbian K."/>
            <person name="Babar A."/>
            <person name="Rosenke K."/>
        </authorList>
    </citation>
    <scope>NUCLEOTIDE SEQUENCE</scope>
    <source>
        <strain evidence="15">86</strain>
    </source>
</reference>
<dbReference type="Pfam" id="PF03807">
    <property type="entry name" value="F420_oxidored"/>
    <property type="match status" value="1"/>
</dbReference>
<dbReference type="InterPro" id="IPR008927">
    <property type="entry name" value="6-PGluconate_DH-like_C_sf"/>
</dbReference>
<comment type="catalytic activity">
    <reaction evidence="9 12">
        <text>L-proline + NADP(+) = (S)-1-pyrroline-5-carboxylate + NADPH + 2 H(+)</text>
        <dbReference type="Rhea" id="RHEA:14109"/>
        <dbReference type="ChEBI" id="CHEBI:15378"/>
        <dbReference type="ChEBI" id="CHEBI:17388"/>
        <dbReference type="ChEBI" id="CHEBI:57783"/>
        <dbReference type="ChEBI" id="CHEBI:58349"/>
        <dbReference type="ChEBI" id="CHEBI:60039"/>
        <dbReference type="EC" id="1.5.1.2"/>
    </reaction>
</comment>
<evidence type="ECO:0000256" key="10">
    <source>
        <dbReference type="NCBIfam" id="TIGR00112"/>
    </source>
</evidence>
<comment type="similarity">
    <text evidence="2 9 12">Belongs to the pyrroline-5-carboxylate reductase family.</text>
</comment>
<sequence>MKKTLGFIGCGNMARAMMGGILSAGILVPEEVIASDAYRSGLESAAAQMGIAAAGSNREVAEGARILVLSVKPQVYAAVITEIAPCIGADTVVVTIAPGQTLEKLEGRFGKDVKLVRTMPNTPAMVGAGMTALCKNQHVTDEEFEEVCRLFGAFGRAEVVAEHMMEAVVAVSGSSPAYVFMMIEAMADAAVREGMPRDKAYTFAAQAVYGSAKMVLESGLHPAALKDNVCSPAGTTIDAVAVLEEKGFRGAIMDAMAACAQKARSV</sequence>
<protein>
    <recommendedName>
        <fullName evidence="9 10">Pyrroline-5-carboxylate reductase</fullName>
        <shortName evidence="9">P5C reductase</shortName>
        <shortName evidence="9">P5CR</shortName>
        <ecNumber evidence="9 10">1.5.1.2</ecNumber>
    </recommendedName>
    <alternativeName>
        <fullName evidence="9">PCA reductase</fullName>
    </alternativeName>
</protein>
<dbReference type="FunFam" id="1.10.3730.10:FF:000001">
    <property type="entry name" value="Pyrroline-5-carboxylate reductase"/>
    <property type="match status" value="1"/>
</dbReference>
<dbReference type="GO" id="GO:0055129">
    <property type="term" value="P:L-proline biosynthetic process"/>
    <property type="evidence" value="ECO:0007669"/>
    <property type="project" value="UniProtKB-UniRule"/>
</dbReference>
<evidence type="ECO:0000256" key="3">
    <source>
        <dbReference type="ARBA" id="ARBA00022490"/>
    </source>
</evidence>
<comment type="function">
    <text evidence="8 9">Catalyzes the reduction of 1-pyrroline-5-carboxylate (PCA) to L-proline.</text>
</comment>
<evidence type="ECO:0000256" key="8">
    <source>
        <dbReference type="ARBA" id="ARBA00058118"/>
    </source>
</evidence>
<name>A0A212K888_9FIRM</name>
<evidence type="ECO:0000259" key="14">
    <source>
        <dbReference type="Pfam" id="PF14748"/>
    </source>
</evidence>
<dbReference type="GO" id="GO:0004735">
    <property type="term" value="F:pyrroline-5-carboxylate reductase activity"/>
    <property type="evidence" value="ECO:0007669"/>
    <property type="project" value="UniProtKB-UniRule"/>
</dbReference>
<evidence type="ECO:0000256" key="7">
    <source>
        <dbReference type="ARBA" id="ARBA00023002"/>
    </source>
</evidence>
<dbReference type="Pfam" id="PF14748">
    <property type="entry name" value="P5CR_dimer"/>
    <property type="match status" value="1"/>
</dbReference>
<dbReference type="InterPro" id="IPR000304">
    <property type="entry name" value="Pyrroline-COOH_reductase"/>
</dbReference>
<evidence type="ECO:0000256" key="12">
    <source>
        <dbReference type="RuleBase" id="RU003903"/>
    </source>
</evidence>
<keyword evidence="7 9" id="KW-0560">Oxidoreductase</keyword>
<evidence type="ECO:0000256" key="4">
    <source>
        <dbReference type="ARBA" id="ARBA00022605"/>
    </source>
</evidence>
<feature type="binding site" evidence="11">
    <location>
        <position position="57"/>
    </location>
    <ligand>
        <name>NADPH</name>
        <dbReference type="ChEBI" id="CHEBI:57783"/>
    </ligand>
</feature>
<evidence type="ECO:0000259" key="13">
    <source>
        <dbReference type="Pfam" id="PF03807"/>
    </source>
</evidence>
<evidence type="ECO:0000256" key="6">
    <source>
        <dbReference type="ARBA" id="ARBA00022857"/>
    </source>
</evidence>
<dbReference type="HAMAP" id="MF_01925">
    <property type="entry name" value="P5C_reductase"/>
    <property type="match status" value="1"/>
</dbReference>
<dbReference type="PIRSF" id="PIRSF000193">
    <property type="entry name" value="Pyrrol-5-carb_rd"/>
    <property type="match status" value="1"/>
</dbReference>
<evidence type="ECO:0000313" key="15">
    <source>
        <dbReference type="EMBL" id="SBW07921.1"/>
    </source>
</evidence>
<evidence type="ECO:0000256" key="9">
    <source>
        <dbReference type="HAMAP-Rule" id="MF_01925"/>
    </source>
</evidence>
<dbReference type="InterPro" id="IPR028939">
    <property type="entry name" value="P5C_Rdtase_cat_N"/>
</dbReference>
<dbReference type="PANTHER" id="PTHR11645">
    <property type="entry name" value="PYRROLINE-5-CARBOXYLATE REDUCTASE"/>
    <property type="match status" value="1"/>
</dbReference>
<comment type="subcellular location">
    <subcellularLocation>
        <location evidence="1 9">Cytoplasm</location>
    </subcellularLocation>
</comment>
<keyword evidence="3 9" id="KW-0963">Cytoplasm</keyword>
<dbReference type="EC" id="1.5.1.2" evidence="9 10"/>
<keyword evidence="4 9" id="KW-0028">Amino-acid biosynthesis</keyword>
<dbReference type="Gene3D" id="1.10.3730.10">
    <property type="entry name" value="ProC C-terminal domain-like"/>
    <property type="match status" value="1"/>
</dbReference>
<keyword evidence="6 9" id="KW-0521">NADP</keyword>
<dbReference type="InterPro" id="IPR053790">
    <property type="entry name" value="P5CR-like_CS"/>
</dbReference>
<evidence type="ECO:0000256" key="2">
    <source>
        <dbReference type="ARBA" id="ARBA00005525"/>
    </source>
</evidence>
<dbReference type="NCBIfam" id="TIGR00112">
    <property type="entry name" value="proC"/>
    <property type="match status" value="1"/>
</dbReference>
<evidence type="ECO:0000256" key="1">
    <source>
        <dbReference type="ARBA" id="ARBA00004496"/>
    </source>
</evidence>
<dbReference type="UniPathway" id="UPA00098">
    <property type="reaction ID" value="UER00361"/>
</dbReference>
<feature type="domain" description="Pyrroline-5-carboxylate reductase catalytic N-terminal" evidence="13">
    <location>
        <begin position="5"/>
        <end position="98"/>
    </location>
</feature>
<dbReference type="InterPro" id="IPR036291">
    <property type="entry name" value="NAD(P)-bd_dom_sf"/>
</dbReference>
<dbReference type="InterPro" id="IPR029036">
    <property type="entry name" value="P5CR_dimer"/>
</dbReference>
<dbReference type="PANTHER" id="PTHR11645:SF0">
    <property type="entry name" value="PYRROLINE-5-CARBOXYLATE REDUCTASE 3"/>
    <property type="match status" value="1"/>
</dbReference>
<comment type="catalytic activity">
    <reaction evidence="9">
        <text>L-proline + NAD(+) = (S)-1-pyrroline-5-carboxylate + NADH + 2 H(+)</text>
        <dbReference type="Rhea" id="RHEA:14105"/>
        <dbReference type="ChEBI" id="CHEBI:15378"/>
        <dbReference type="ChEBI" id="CHEBI:17388"/>
        <dbReference type="ChEBI" id="CHEBI:57540"/>
        <dbReference type="ChEBI" id="CHEBI:57945"/>
        <dbReference type="ChEBI" id="CHEBI:60039"/>
        <dbReference type="EC" id="1.5.1.2"/>
    </reaction>
</comment>
<feature type="binding site" evidence="11">
    <location>
        <begin position="8"/>
        <end position="13"/>
    </location>
    <ligand>
        <name>NADP(+)</name>
        <dbReference type="ChEBI" id="CHEBI:58349"/>
    </ligand>
</feature>
<feature type="domain" description="Pyrroline-5-carboxylate reductase dimerisation" evidence="14">
    <location>
        <begin position="162"/>
        <end position="265"/>
    </location>
</feature>
<dbReference type="EMBL" id="FLUN01000001">
    <property type="protein sequence ID" value="SBW07921.1"/>
    <property type="molecule type" value="Genomic_DNA"/>
</dbReference>
<dbReference type="SUPFAM" id="SSF51735">
    <property type="entry name" value="NAD(P)-binding Rossmann-fold domains"/>
    <property type="match status" value="1"/>
</dbReference>
<dbReference type="SUPFAM" id="SSF48179">
    <property type="entry name" value="6-phosphogluconate dehydrogenase C-terminal domain-like"/>
    <property type="match status" value="1"/>
</dbReference>
<gene>
    <name evidence="9 15" type="primary">proC</name>
    <name evidence="15" type="ORF">KL86CLO1_12364</name>
</gene>
<evidence type="ECO:0000256" key="5">
    <source>
        <dbReference type="ARBA" id="ARBA00022650"/>
    </source>
</evidence>
<evidence type="ECO:0000256" key="11">
    <source>
        <dbReference type="PIRSR" id="PIRSR000193-1"/>
    </source>
</evidence>
<proteinExistence type="inferred from homology"/>
<dbReference type="GO" id="GO:0005737">
    <property type="term" value="C:cytoplasm"/>
    <property type="evidence" value="ECO:0007669"/>
    <property type="project" value="UniProtKB-SubCell"/>
</dbReference>
<keyword evidence="5 9" id="KW-0641">Proline biosynthesis</keyword>
<organism evidence="15">
    <name type="scientific">uncultured Eubacteriales bacterium</name>
    <dbReference type="NCBI Taxonomy" id="172733"/>
    <lineage>
        <taxon>Bacteria</taxon>
        <taxon>Bacillati</taxon>
        <taxon>Bacillota</taxon>
        <taxon>Clostridia</taxon>
        <taxon>Eubacteriales</taxon>
        <taxon>environmental samples</taxon>
    </lineage>
</organism>
<accession>A0A212K888</accession>
<dbReference type="FunFam" id="3.40.50.720:FF:000190">
    <property type="entry name" value="Pyrroline-5-carboxylate reductase"/>
    <property type="match status" value="1"/>
</dbReference>
<dbReference type="Gene3D" id="3.40.50.720">
    <property type="entry name" value="NAD(P)-binding Rossmann-like Domain"/>
    <property type="match status" value="1"/>
</dbReference>
<dbReference type="PROSITE" id="PS00521">
    <property type="entry name" value="P5CR"/>
    <property type="match status" value="1"/>
</dbReference>
<comment type="pathway">
    <text evidence="9 12">Amino-acid biosynthesis; L-proline biosynthesis; L-proline from L-glutamate 5-semialdehyde: step 1/1.</text>
</comment>
<dbReference type="AlphaFoldDB" id="A0A212K888"/>